<evidence type="ECO:0000256" key="1">
    <source>
        <dbReference type="SAM" id="MobiDB-lite"/>
    </source>
</evidence>
<dbReference type="AlphaFoldDB" id="A0A8X7PUS0"/>
<sequence length="140" mass="15891">MGSSSDVVPDHHPPADDTSPVTDTEETTPLRRTRPSRACTLRTQQRLREQQAAERKLKQPKKECKRKKEVEEAEDQEEEDESQIQCVGGSSGRSKIVTSLVSPPEASQMPRWNLRSMWELASVLNFLHMHKTTPFKPSPV</sequence>
<feature type="compositionally biased region" description="Basic and acidic residues" evidence="1">
    <location>
        <begin position="46"/>
        <end position="70"/>
    </location>
</feature>
<comment type="caution">
    <text evidence="2">The sequence shown here is derived from an EMBL/GenBank/DDBJ whole genome shotgun (WGS) entry which is preliminary data.</text>
</comment>
<evidence type="ECO:0000313" key="3">
    <source>
        <dbReference type="Proteomes" id="UP000886595"/>
    </source>
</evidence>
<dbReference type="Proteomes" id="UP000886595">
    <property type="component" value="Unassembled WGS sequence"/>
</dbReference>
<gene>
    <name evidence="2" type="ORF">Bca52824_076436</name>
</gene>
<dbReference type="OrthoDB" id="303107at2759"/>
<feature type="region of interest" description="Disordered" evidence="1">
    <location>
        <begin position="1"/>
        <end position="94"/>
    </location>
</feature>
<proteinExistence type="predicted"/>
<accession>A0A8X7PUS0</accession>
<protein>
    <submittedName>
        <fullName evidence="2">Uncharacterized protein</fullName>
    </submittedName>
</protein>
<keyword evidence="3" id="KW-1185">Reference proteome</keyword>
<dbReference type="EMBL" id="JAAMPC010000015">
    <property type="protein sequence ID" value="KAG2257142.1"/>
    <property type="molecule type" value="Genomic_DNA"/>
</dbReference>
<evidence type="ECO:0000313" key="2">
    <source>
        <dbReference type="EMBL" id="KAG2257142.1"/>
    </source>
</evidence>
<name>A0A8X7PUS0_BRACI</name>
<organism evidence="2 3">
    <name type="scientific">Brassica carinata</name>
    <name type="common">Ethiopian mustard</name>
    <name type="synonym">Abyssinian cabbage</name>
    <dbReference type="NCBI Taxonomy" id="52824"/>
    <lineage>
        <taxon>Eukaryota</taxon>
        <taxon>Viridiplantae</taxon>
        <taxon>Streptophyta</taxon>
        <taxon>Embryophyta</taxon>
        <taxon>Tracheophyta</taxon>
        <taxon>Spermatophyta</taxon>
        <taxon>Magnoliopsida</taxon>
        <taxon>eudicotyledons</taxon>
        <taxon>Gunneridae</taxon>
        <taxon>Pentapetalae</taxon>
        <taxon>rosids</taxon>
        <taxon>malvids</taxon>
        <taxon>Brassicales</taxon>
        <taxon>Brassicaceae</taxon>
        <taxon>Brassiceae</taxon>
        <taxon>Brassica</taxon>
    </lineage>
</organism>
<reference evidence="2 3" key="1">
    <citation type="submission" date="2020-02" db="EMBL/GenBank/DDBJ databases">
        <authorList>
            <person name="Ma Q."/>
            <person name="Huang Y."/>
            <person name="Song X."/>
            <person name="Pei D."/>
        </authorList>
    </citation>
    <scope>NUCLEOTIDE SEQUENCE [LARGE SCALE GENOMIC DNA]</scope>
    <source>
        <strain evidence="2">Sxm20200214</strain>
        <tissue evidence="2">Leaf</tissue>
    </source>
</reference>
<feature type="compositionally biased region" description="Acidic residues" evidence="1">
    <location>
        <begin position="71"/>
        <end position="82"/>
    </location>
</feature>